<evidence type="ECO:0000313" key="2">
    <source>
        <dbReference type="Proteomes" id="UP001266305"/>
    </source>
</evidence>
<keyword evidence="2" id="KW-1185">Reference proteome</keyword>
<dbReference type="Proteomes" id="UP001266305">
    <property type="component" value="Unassembled WGS sequence"/>
</dbReference>
<reference evidence="1 2" key="1">
    <citation type="submission" date="2023-05" db="EMBL/GenBank/DDBJ databases">
        <title>B98-5 Cell Line De Novo Hybrid Assembly: An Optical Mapping Approach.</title>
        <authorList>
            <person name="Kananen K."/>
            <person name="Auerbach J.A."/>
            <person name="Kautto E."/>
            <person name="Blachly J.S."/>
        </authorList>
    </citation>
    <scope>NUCLEOTIDE SEQUENCE [LARGE SCALE GENOMIC DNA]</scope>
    <source>
        <strain evidence="1">B95-8</strain>
        <tissue evidence="1">Cell line</tissue>
    </source>
</reference>
<accession>A0ABQ9VWZ0</accession>
<proteinExistence type="predicted"/>
<gene>
    <name evidence="1" type="ORF">P7K49_007961</name>
</gene>
<dbReference type="EMBL" id="JASSZA010000004">
    <property type="protein sequence ID" value="KAK2113695.1"/>
    <property type="molecule type" value="Genomic_DNA"/>
</dbReference>
<evidence type="ECO:0000313" key="1">
    <source>
        <dbReference type="EMBL" id="KAK2113695.1"/>
    </source>
</evidence>
<comment type="caution">
    <text evidence="1">The sequence shown here is derived from an EMBL/GenBank/DDBJ whole genome shotgun (WGS) entry which is preliminary data.</text>
</comment>
<sequence length="142" mass="15191">MHAIADSAPVLQALQVARQFLLQQASGLSSPGNNDSKQSASAVQGLEMLSCELKTGEGLGRARAGLLTRAEECILSRSAMDNEGRSRAAPFPGAPSSTPAAWLSRESFWDDTTVEQEVSLWDLSLISPLSLRSSHRHMPCSP</sequence>
<organism evidence="1 2">
    <name type="scientific">Saguinus oedipus</name>
    <name type="common">Cotton-top tamarin</name>
    <name type="synonym">Oedipomidas oedipus</name>
    <dbReference type="NCBI Taxonomy" id="9490"/>
    <lineage>
        <taxon>Eukaryota</taxon>
        <taxon>Metazoa</taxon>
        <taxon>Chordata</taxon>
        <taxon>Craniata</taxon>
        <taxon>Vertebrata</taxon>
        <taxon>Euteleostomi</taxon>
        <taxon>Mammalia</taxon>
        <taxon>Eutheria</taxon>
        <taxon>Euarchontoglires</taxon>
        <taxon>Primates</taxon>
        <taxon>Haplorrhini</taxon>
        <taxon>Platyrrhini</taxon>
        <taxon>Cebidae</taxon>
        <taxon>Callitrichinae</taxon>
        <taxon>Saguinus</taxon>
    </lineage>
</organism>
<protein>
    <submittedName>
        <fullName evidence="1">Uncharacterized protein</fullName>
    </submittedName>
</protein>
<name>A0ABQ9VWZ0_SAGOE</name>